<keyword evidence="14" id="KW-0813">Transport</keyword>
<dbReference type="Pfam" id="PF00970">
    <property type="entry name" value="FAD_binding_6"/>
    <property type="match status" value="1"/>
</dbReference>
<evidence type="ECO:0000256" key="2">
    <source>
        <dbReference type="ARBA" id="ARBA00006401"/>
    </source>
</evidence>
<dbReference type="InterPro" id="IPR008333">
    <property type="entry name" value="Cbr1-like_FAD-bd_dom"/>
</dbReference>
<dbReference type="InterPro" id="IPR009050">
    <property type="entry name" value="Globin-like_sf"/>
</dbReference>
<comment type="similarity">
    <text evidence="14">Belongs to the globin family.</text>
</comment>
<comment type="similarity">
    <text evidence="2">In the C-terminal section; belongs to the flavoprotein pyridine nucleotide cytochrome reductase family.</text>
</comment>
<comment type="catalytic activity">
    <reaction evidence="13">
        <text>2 nitric oxide + NADPH + 2 O2 = 2 nitrate + NADP(+) + H(+)</text>
        <dbReference type="Rhea" id="RHEA:19465"/>
        <dbReference type="ChEBI" id="CHEBI:15378"/>
        <dbReference type="ChEBI" id="CHEBI:15379"/>
        <dbReference type="ChEBI" id="CHEBI:16480"/>
        <dbReference type="ChEBI" id="CHEBI:17632"/>
        <dbReference type="ChEBI" id="CHEBI:57783"/>
        <dbReference type="ChEBI" id="CHEBI:58349"/>
        <dbReference type="EC" id="1.14.12.17"/>
    </reaction>
</comment>
<dbReference type="CDD" id="cd06184">
    <property type="entry name" value="flavohem_like_fad_nad_binding"/>
    <property type="match status" value="1"/>
</dbReference>
<dbReference type="InterPro" id="IPR001433">
    <property type="entry name" value="OxRdtase_FAD/NAD-bd"/>
</dbReference>
<keyword evidence="17" id="KW-0560">Oxidoreductase</keyword>
<dbReference type="SUPFAM" id="SSF52343">
    <property type="entry name" value="Ferredoxin reductase-like, C-terminal NADP-linked domain"/>
    <property type="match status" value="1"/>
</dbReference>
<evidence type="ECO:0000259" key="16">
    <source>
        <dbReference type="PROSITE" id="PS51384"/>
    </source>
</evidence>
<evidence type="ECO:0000259" key="15">
    <source>
        <dbReference type="PROSITE" id="PS01033"/>
    </source>
</evidence>
<protein>
    <recommendedName>
        <fullName evidence="3">nitric oxide dioxygenase</fullName>
        <ecNumber evidence="3">1.14.12.17</ecNumber>
    </recommendedName>
</protein>
<evidence type="ECO:0000256" key="6">
    <source>
        <dbReference type="ARBA" id="ARBA00022621"/>
    </source>
</evidence>
<dbReference type="Gene3D" id="2.40.30.10">
    <property type="entry name" value="Translation factors"/>
    <property type="match status" value="1"/>
</dbReference>
<keyword evidence="10" id="KW-0520">NAD</keyword>
<comment type="caution">
    <text evidence="17">The sequence shown here is derived from an EMBL/GenBank/DDBJ whole genome shotgun (WGS) entry which is preliminary data.</text>
</comment>
<feature type="domain" description="FAD-binding FR-type" evidence="16">
    <location>
        <begin position="153"/>
        <end position="256"/>
    </location>
</feature>
<dbReference type="PRINTS" id="PR00409">
    <property type="entry name" value="PHDIOXRDTASE"/>
</dbReference>
<dbReference type="Gene3D" id="3.40.50.80">
    <property type="entry name" value="Nucleotide-binding domain of ferredoxin-NADP reductase (FNR) module"/>
    <property type="match status" value="1"/>
</dbReference>
<evidence type="ECO:0000256" key="9">
    <source>
        <dbReference type="ARBA" id="ARBA00023004"/>
    </source>
</evidence>
<dbReference type="Pfam" id="PF00042">
    <property type="entry name" value="Globin"/>
    <property type="match status" value="1"/>
</dbReference>
<evidence type="ECO:0000256" key="14">
    <source>
        <dbReference type="RuleBase" id="RU000356"/>
    </source>
</evidence>
<keyword evidence="17" id="KW-0223">Dioxygenase</keyword>
<evidence type="ECO:0000256" key="5">
    <source>
        <dbReference type="ARBA" id="ARBA00022617"/>
    </source>
</evidence>
<evidence type="ECO:0000256" key="3">
    <source>
        <dbReference type="ARBA" id="ARBA00012229"/>
    </source>
</evidence>
<reference evidence="17 18" key="1">
    <citation type="submission" date="2020-08" db="EMBL/GenBank/DDBJ databases">
        <title>Functional genomics of gut bacteria from endangered species of beetles.</title>
        <authorList>
            <person name="Carlos-Shanley C."/>
        </authorList>
    </citation>
    <scope>NUCLEOTIDE SEQUENCE [LARGE SCALE GENOMIC DNA]</scope>
    <source>
        <strain evidence="17 18">S00124</strain>
    </source>
</reference>
<keyword evidence="4" id="KW-0216">Detoxification</keyword>
<dbReference type="SUPFAM" id="SSF63380">
    <property type="entry name" value="Riboflavin synthase domain-like"/>
    <property type="match status" value="1"/>
</dbReference>
<dbReference type="NCBIfam" id="NF009805">
    <property type="entry name" value="PRK13289.1"/>
    <property type="match status" value="1"/>
</dbReference>
<evidence type="ECO:0000256" key="8">
    <source>
        <dbReference type="ARBA" id="ARBA00022857"/>
    </source>
</evidence>
<evidence type="ECO:0000256" key="4">
    <source>
        <dbReference type="ARBA" id="ARBA00022575"/>
    </source>
</evidence>
<comment type="function">
    <text evidence="11">Is involved in NO detoxification in an aerobic process, termed nitric oxide dioxygenase (NOD) reaction that utilizes O(2) and NAD(P)H to convert NO to nitrate, which protects the bacterium from various noxious nitrogen compounds. Therefore, plays a central role in the inducible response to nitrosative stress.</text>
</comment>
<dbReference type="PROSITE" id="PS01033">
    <property type="entry name" value="GLOBIN"/>
    <property type="match status" value="1"/>
</dbReference>
<name>A0ABR6RJF9_9BURK</name>
<keyword evidence="8" id="KW-0521">NADP</keyword>
<comment type="cofactor">
    <cofactor evidence="1">
        <name>heme b</name>
        <dbReference type="ChEBI" id="CHEBI:60344"/>
    </cofactor>
</comment>
<sequence>MLTERQKEIVKSTVPLLETGGEALTTHFYKIMLSEYAEVRPLFNQAHQQSGAQPRALANSVLMYAKHIDKLENLGDLPAQIVNKHVALQVQAEHYPIVGTCLLRAIREVLGAEIATDEVIAAWGAAYQQLADILIAAERSVYDRTAEAEGGWRGERAFKVEKKVQESAEITSFYLAPADGGAVMAHLPGQYIGLRVVVDGVEQRRNYSLSAPANGKRLRISVKREAGGKVSNFLHDQVQVGDTLQLFPPAGHFTLQESSKPLVLISGGVGITPTLPMLATALAAQRPVTFIHCARDRSVHAFRERIDQLAAEHPQLTRYYCYDRAVPEDAVDAEGYITEQRLGEWLPASRDADVYFLGPRPFMHVLKRSLHSLGVPDKQVRYEFFGPAEALA</sequence>
<proteinExistence type="inferred from homology"/>
<gene>
    <name evidence="17" type="ORF">HNP33_003384</name>
</gene>
<keyword evidence="18" id="KW-1185">Reference proteome</keyword>
<dbReference type="Gene3D" id="1.10.490.10">
    <property type="entry name" value="Globins"/>
    <property type="match status" value="1"/>
</dbReference>
<dbReference type="GO" id="GO:0008941">
    <property type="term" value="F:nitric oxide dioxygenase NAD(P)H activity"/>
    <property type="evidence" value="ECO:0007669"/>
    <property type="project" value="UniProtKB-EC"/>
</dbReference>
<dbReference type="Pfam" id="PF00175">
    <property type="entry name" value="NAD_binding_1"/>
    <property type="match status" value="1"/>
</dbReference>
<evidence type="ECO:0000256" key="1">
    <source>
        <dbReference type="ARBA" id="ARBA00001970"/>
    </source>
</evidence>
<dbReference type="PROSITE" id="PS51384">
    <property type="entry name" value="FAD_FR"/>
    <property type="match status" value="1"/>
</dbReference>
<dbReference type="EC" id="1.14.12.17" evidence="3"/>
<dbReference type="Proteomes" id="UP000562492">
    <property type="component" value="Unassembled WGS sequence"/>
</dbReference>
<dbReference type="PANTHER" id="PTHR43396:SF3">
    <property type="entry name" value="FLAVOHEMOPROTEIN"/>
    <property type="match status" value="1"/>
</dbReference>
<evidence type="ECO:0000313" key="18">
    <source>
        <dbReference type="Proteomes" id="UP000562492"/>
    </source>
</evidence>
<evidence type="ECO:0000256" key="13">
    <source>
        <dbReference type="ARBA" id="ARBA00049433"/>
    </source>
</evidence>
<evidence type="ECO:0000313" key="17">
    <source>
        <dbReference type="EMBL" id="MBB6579274.1"/>
    </source>
</evidence>
<accession>A0ABR6RJF9</accession>
<evidence type="ECO:0000256" key="11">
    <source>
        <dbReference type="ARBA" id="ARBA00025094"/>
    </source>
</evidence>
<organism evidence="17 18">
    <name type="scientific">Comamonas odontotermitis</name>
    <dbReference type="NCBI Taxonomy" id="379895"/>
    <lineage>
        <taxon>Bacteria</taxon>
        <taxon>Pseudomonadati</taxon>
        <taxon>Pseudomonadota</taxon>
        <taxon>Betaproteobacteria</taxon>
        <taxon>Burkholderiales</taxon>
        <taxon>Comamonadaceae</taxon>
        <taxon>Comamonas</taxon>
    </lineage>
</organism>
<dbReference type="InterPro" id="IPR017938">
    <property type="entry name" value="Riboflavin_synthase-like_b-brl"/>
</dbReference>
<dbReference type="PANTHER" id="PTHR43396">
    <property type="entry name" value="FLAVOHEMOPROTEIN"/>
    <property type="match status" value="1"/>
</dbReference>
<feature type="domain" description="Globin" evidence="15">
    <location>
        <begin position="1"/>
        <end position="139"/>
    </location>
</feature>
<evidence type="ECO:0000256" key="10">
    <source>
        <dbReference type="ARBA" id="ARBA00023027"/>
    </source>
</evidence>
<dbReference type="InterPro" id="IPR012292">
    <property type="entry name" value="Globin/Proto"/>
</dbReference>
<dbReference type="InterPro" id="IPR039261">
    <property type="entry name" value="FNR_nucleotide-bd"/>
</dbReference>
<evidence type="ECO:0000256" key="12">
    <source>
        <dbReference type="ARBA" id="ARBA00048649"/>
    </source>
</evidence>
<keyword evidence="6 14" id="KW-0561">Oxygen transport</keyword>
<comment type="catalytic activity">
    <reaction evidence="12">
        <text>2 nitric oxide + NADH + 2 O2 = 2 nitrate + NAD(+) + H(+)</text>
        <dbReference type="Rhea" id="RHEA:19469"/>
        <dbReference type="ChEBI" id="CHEBI:15378"/>
        <dbReference type="ChEBI" id="CHEBI:15379"/>
        <dbReference type="ChEBI" id="CHEBI:16480"/>
        <dbReference type="ChEBI" id="CHEBI:17632"/>
        <dbReference type="ChEBI" id="CHEBI:57540"/>
        <dbReference type="ChEBI" id="CHEBI:57945"/>
        <dbReference type="EC" id="1.14.12.17"/>
    </reaction>
</comment>
<keyword evidence="7" id="KW-0479">Metal-binding</keyword>
<dbReference type="SUPFAM" id="SSF46458">
    <property type="entry name" value="Globin-like"/>
    <property type="match status" value="1"/>
</dbReference>
<dbReference type="EMBL" id="JACHKZ010000026">
    <property type="protein sequence ID" value="MBB6579274.1"/>
    <property type="molecule type" value="Genomic_DNA"/>
</dbReference>
<dbReference type="InterPro" id="IPR017927">
    <property type="entry name" value="FAD-bd_FR_type"/>
</dbReference>
<keyword evidence="5 14" id="KW-0349">Heme</keyword>
<keyword evidence="9" id="KW-0408">Iron</keyword>
<evidence type="ECO:0000256" key="7">
    <source>
        <dbReference type="ARBA" id="ARBA00022723"/>
    </source>
</evidence>
<dbReference type="RefSeq" id="WP_184710493.1">
    <property type="nucleotide sequence ID" value="NZ_JACHKZ010000026.1"/>
</dbReference>
<dbReference type="InterPro" id="IPR000971">
    <property type="entry name" value="Globin"/>
</dbReference>